<evidence type="ECO:0000313" key="1">
    <source>
        <dbReference type="EMBL" id="MBB3060787.1"/>
    </source>
</evidence>
<name>A0A7W4WBS8_9GAMM</name>
<keyword evidence="2" id="KW-1185">Reference proteome</keyword>
<sequence length="190" mass="20731">MSMGITGKIFLILIFSINLSACLSMAAGMKAEPKVTEVRPELVRLEKIQLGERYLLIQAMASAEEMPERTFQFTSCLDRLRFSPGEGWDIVDMTSPSFQCPDVLETTSPLPVASGVDGCVLIRVAETEIGYSCPEPIFRSGAGPARIDLRSSGTQTVTREGNPLYYGLLPITVPVDMVTFPVQWACSSTT</sequence>
<accession>A0A7W4WBS8</accession>
<evidence type="ECO:0000313" key="2">
    <source>
        <dbReference type="Proteomes" id="UP000535937"/>
    </source>
</evidence>
<gene>
    <name evidence="1" type="ORF">FHS09_001607</name>
</gene>
<comment type="caution">
    <text evidence="1">The sequence shown here is derived from an EMBL/GenBank/DDBJ whole genome shotgun (WGS) entry which is preliminary data.</text>
</comment>
<protein>
    <submittedName>
        <fullName evidence="1">Uncharacterized protein</fullName>
    </submittedName>
</protein>
<dbReference type="RefSeq" id="WP_183458523.1">
    <property type="nucleotide sequence ID" value="NZ_JACHWZ010000006.1"/>
</dbReference>
<dbReference type="Proteomes" id="UP000535937">
    <property type="component" value="Unassembled WGS sequence"/>
</dbReference>
<organism evidence="1 2">
    <name type="scientific">Microbulbifer rhizosphaerae</name>
    <dbReference type="NCBI Taxonomy" id="1562603"/>
    <lineage>
        <taxon>Bacteria</taxon>
        <taxon>Pseudomonadati</taxon>
        <taxon>Pseudomonadota</taxon>
        <taxon>Gammaproteobacteria</taxon>
        <taxon>Cellvibrionales</taxon>
        <taxon>Microbulbiferaceae</taxon>
        <taxon>Microbulbifer</taxon>
    </lineage>
</organism>
<proteinExistence type="predicted"/>
<dbReference type="EMBL" id="JACHWZ010000006">
    <property type="protein sequence ID" value="MBB3060787.1"/>
    <property type="molecule type" value="Genomic_DNA"/>
</dbReference>
<reference evidence="1 2" key="1">
    <citation type="submission" date="2020-08" db="EMBL/GenBank/DDBJ databases">
        <title>Genomic Encyclopedia of Type Strains, Phase III (KMG-III): the genomes of soil and plant-associated and newly described type strains.</title>
        <authorList>
            <person name="Whitman W."/>
        </authorList>
    </citation>
    <scope>NUCLEOTIDE SEQUENCE [LARGE SCALE GENOMIC DNA]</scope>
    <source>
        <strain evidence="1 2">CECT 8799</strain>
    </source>
</reference>
<dbReference type="AlphaFoldDB" id="A0A7W4WBS8"/>